<accession>A0A9D4K0W7</accession>
<evidence type="ECO:0000313" key="2">
    <source>
        <dbReference type="Proteomes" id="UP000828390"/>
    </source>
</evidence>
<protein>
    <submittedName>
        <fullName evidence="1">Uncharacterized protein</fullName>
    </submittedName>
</protein>
<gene>
    <name evidence="1" type="ORF">DPMN_103539</name>
</gene>
<keyword evidence="2" id="KW-1185">Reference proteome</keyword>
<reference evidence="1" key="1">
    <citation type="journal article" date="2019" name="bioRxiv">
        <title>The Genome of the Zebra Mussel, Dreissena polymorpha: A Resource for Invasive Species Research.</title>
        <authorList>
            <person name="McCartney M.A."/>
            <person name="Auch B."/>
            <person name="Kono T."/>
            <person name="Mallez S."/>
            <person name="Zhang Y."/>
            <person name="Obille A."/>
            <person name="Becker A."/>
            <person name="Abrahante J.E."/>
            <person name="Garbe J."/>
            <person name="Badalamenti J.P."/>
            <person name="Herman A."/>
            <person name="Mangelson H."/>
            <person name="Liachko I."/>
            <person name="Sullivan S."/>
            <person name="Sone E.D."/>
            <person name="Koren S."/>
            <person name="Silverstein K.A.T."/>
            <person name="Beckman K.B."/>
            <person name="Gohl D.M."/>
        </authorList>
    </citation>
    <scope>NUCLEOTIDE SEQUENCE</scope>
    <source>
        <strain evidence="1">Duluth1</strain>
        <tissue evidence="1">Whole animal</tissue>
    </source>
</reference>
<dbReference type="AlphaFoldDB" id="A0A9D4K0W7"/>
<organism evidence="1 2">
    <name type="scientific">Dreissena polymorpha</name>
    <name type="common">Zebra mussel</name>
    <name type="synonym">Mytilus polymorpha</name>
    <dbReference type="NCBI Taxonomy" id="45954"/>
    <lineage>
        <taxon>Eukaryota</taxon>
        <taxon>Metazoa</taxon>
        <taxon>Spiralia</taxon>
        <taxon>Lophotrochozoa</taxon>
        <taxon>Mollusca</taxon>
        <taxon>Bivalvia</taxon>
        <taxon>Autobranchia</taxon>
        <taxon>Heteroconchia</taxon>
        <taxon>Euheterodonta</taxon>
        <taxon>Imparidentia</taxon>
        <taxon>Neoheterodontei</taxon>
        <taxon>Myida</taxon>
        <taxon>Dreissenoidea</taxon>
        <taxon>Dreissenidae</taxon>
        <taxon>Dreissena</taxon>
    </lineage>
</organism>
<name>A0A9D4K0W7_DREPO</name>
<proteinExistence type="predicted"/>
<reference evidence="1" key="2">
    <citation type="submission" date="2020-11" db="EMBL/GenBank/DDBJ databases">
        <authorList>
            <person name="McCartney M.A."/>
            <person name="Auch B."/>
            <person name="Kono T."/>
            <person name="Mallez S."/>
            <person name="Becker A."/>
            <person name="Gohl D.M."/>
            <person name="Silverstein K.A.T."/>
            <person name="Koren S."/>
            <person name="Bechman K.B."/>
            <person name="Herman A."/>
            <person name="Abrahante J.E."/>
            <person name="Garbe J."/>
        </authorList>
    </citation>
    <scope>NUCLEOTIDE SEQUENCE</scope>
    <source>
        <strain evidence="1">Duluth1</strain>
        <tissue evidence="1">Whole animal</tissue>
    </source>
</reference>
<comment type="caution">
    <text evidence="1">The sequence shown here is derived from an EMBL/GenBank/DDBJ whole genome shotgun (WGS) entry which is preliminary data.</text>
</comment>
<dbReference type="Proteomes" id="UP000828390">
    <property type="component" value="Unassembled WGS sequence"/>
</dbReference>
<evidence type="ECO:0000313" key="1">
    <source>
        <dbReference type="EMBL" id="KAH3830299.1"/>
    </source>
</evidence>
<sequence length="67" mass="7905">MLLHVLQDSYGIHVEHVFGVDLSDRTLVERQGSLVVREKQSLVLYLLQNSFKLLVYYYTLYTTEEKL</sequence>
<dbReference type="EMBL" id="JAIWYP010000004">
    <property type="protein sequence ID" value="KAH3830299.1"/>
    <property type="molecule type" value="Genomic_DNA"/>
</dbReference>